<evidence type="ECO:0000256" key="1">
    <source>
        <dbReference type="ARBA" id="ARBA00004496"/>
    </source>
</evidence>
<dbReference type="Pfam" id="PF02814">
    <property type="entry name" value="UreE_N"/>
    <property type="match status" value="1"/>
</dbReference>
<dbReference type="InterPro" id="IPR012406">
    <property type="entry name" value="UreE"/>
</dbReference>
<dbReference type="GO" id="GO:0019627">
    <property type="term" value="P:urea metabolic process"/>
    <property type="evidence" value="ECO:0007669"/>
    <property type="project" value="InterPro"/>
</dbReference>
<keyword evidence="4" id="KW-0143">Chaperone</keyword>
<accession>A0A5B8RHP7</accession>
<dbReference type="PIRSF" id="PIRSF036402">
    <property type="entry name" value="Ureas_acces_UreE"/>
    <property type="match status" value="1"/>
</dbReference>
<name>A0A5B8RHP7_9ZZZZ</name>
<dbReference type="Pfam" id="PF05194">
    <property type="entry name" value="UreE_C"/>
    <property type="match status" value="1"/>
</dbReference>
<evidence type="ECO:0000256" key="3">
    <source>
        <dbReference type="ARBA" id="ARBA00022596"/>
    </source>
</evidence>
<dbReference type="NCBIfam" id="NF009751">
    <property type="entry name" value="PRK13261.1-1"/>
    <property type="match status" value="1"/>
</dbReference>
<dbReference type="GO" id="GO:0016151">
    <property type="term" value="F:nickel cation binding"/>
    <property type="evidence" value="ECO:0007669"/>
    <property type="project" value="InterPro"/>
</dbReference>
<dbReference type="GO" id="GO:0065003">
    <property type="term" value="P:protein-containing complex assembly"/>
    <property type="evidence" value="ECO:0007669"/>
    <property type="project" value="InterPro"/>
</dbReference>
<proteinExistence type="inferred from homology"/>
<dbReference type="HAMAP" id="MF_00822">
    <property type="entry name" value="UreE"/>
    <property type="match status" value="1"/>
</dbReference>
<dbReference type="SUPFAM" id="SSF69737">
    <property type="entry name" value="Urease metallochaperone UreE, C-terminal domain"/>
    <property type="match status" value="1"/>
</dbReference>
<comment type="subcellular location">
    <subcellularLocation>
        <location evidence="1">Cytoplasm</location>
    </subcellularLocation>
</comment>
<feature type="domain" description="UreE urease accessory N-terminal" evidence="5">
    <location>
        <begin position="1"/>
        <end position="64"/>
    </location>
</feature>
<protein>
    <submittedName>
        <fullName evidence="6">Urease accessory protein UreE</fullName>
    </submittedName>
</protein>
<gene>
    <name evidence="6" type="primary">ureE_2</name>
    <name evidence="6" type="ORF">KBTEX_03368</name>
</gene>
<evidence type="ECO:0000259" key="5">
    <source>
        <dbReference type="SMART" id="SM00988"/>
    </source>
</evidence>
<keyword evidence="3" id="KW-0533">Nickel</keyword>
<dbReference type="EMBL" id="MN079194">
    <property type="protein sequence ID" value="QEA07024.1"/>
    <property type="molecule type" value="Genomic_DNA"/>
</dbReference>
<dbReference type="InterPro" id="IPR004029">
    <property type="entry name" value="UreE_N"/>
</dbReference>
<dbReference type="InterPro" id="IPR036118">
    <property type="entry name" value="UreE_N_sf"/>
</dbReference>
<dbReference type="SUPFAM" id="SSF69287">
    <property type="entry name" value="Urease metallochaperone UreE, N-terminal domain"/>
    <property type="match status" value="1"/>
</dbReference>
<evidence type="ECO:0000256" key="2">
    <source>
        <dbReference type="ARBA" id="ARBA00022490"/>
    </source>
</evidence>
<dbReference type="GO" id="GO:0006457">
    <property type="term" value="P:protein folding"/>
    <property type="evidence" value="ECO:0007669"/>
    <property type="project" value="InterPro"/>
</dbReference>
<dbReference type="SMART" id="SM00988">
    <property type="entry name" value="UreE_N"/>
    <property type="match status" value="1"/>
</dbReference>
<sequence>MIELTERYDDVRSAEAVLTLPFETRQKSRFRATLDDGRDAGVHLPRGSLLRDGDRLGGDGAPVVRVAAAAEAVSTVTAGDPTTLARGAYHLGNRHVPLQVGEGWLRYRRDHVLDAMAAGLGLAVHHESAPFEPEAGAYGHGHGHHHDHA</sequence>
<dbReference type="Gene3D" id="3.30.70.790">
    <property type="entry name" value="UreE, C-terminal domain"/>
    <property type="match status" value="1"/>
</dbReference>
<evidence type="ECO:0000256" key="4">
    <source>
        <dbReference type="ARBA" id="ARBA00023186"/>
    </source>
</evidence>
<dbReference type="AlphaFoldDB" id="A0A5B8RHP7"/>
<dbReference type="InterPro" id="IPR007864">
    <property type="entry name" value="UreE_C_dom"/>
</dbReference>
<keyword evidence="2" id="KW-0963">Cytoplasm</keyword>
<organism evidence="6">
    <name type="scientific">uncultured organism</name>
    <dbReference type="NCBI Taxonomy" id="155900"/>
    <lineage>
        <taxon>unclassified sequences</taxon>
        <taxon>environmental samples</taxon>
    </lineage>
</organism>
<evidence type="ECO:0000313" key="6">
    <source>
        <dbReference type="EMBL" id="QEA07024.1"/>
    </source>
</evidence>
<reference evidence="6" key="1">
    <citation type="submission" date="2019-06" db="EMBL/GenBank/DDBJ databases">
        <authorList>
            <person name="Murdoch R.W."/>
            <person name="Fathepure B."/>
        </authorList>
    </citation>
    <scope>NUCLEOTIDE SEQUENCE</scope>
</reference>
<dbReference type="Gene3D" id="2.60.260.20">
    <property type="entry name" value="Urease metallochaperone UreE, N-terminal domain"/>
    <property type="match status" value="1"/>
</dbReference>